<dbReference type="EMBL" id="LC314413">
    <property type="protein sequence ID" value="BBC28454.1"/>
    <property type="molecule type" value="Genomic_DNA"/>
</dbReference>
<name>A0A218PH05_9CHLO</name>
<dbReference type="PANTHER" id="PTHR46373:SF2">
    <property type="entry name" value="RWP-RK DOMAIN-CONTAINING PROTEIN"/>
    <property type="match status" value="1"/>
</dbReference>
<proteinExistence type="evidence at transcript level"/>
<dbReference type="AlphaFoldDB" id="A0A218PH05"/>
<dbReference type="Pfam" id="PF02042">
    <property type="entry name" value="RWP-RK"/>
    <property type="match status" value="1"/>
</dbReference>
<evidence type="ECO:0000313" key="9">
    <source>
        <dbReference type="EMBL" id="BBC28454.1"/>
    </source>
</evidence>
<protein>
    <submittedName>
        <fullName evidence="8 9">Minus dominance protein</fullName>
    </submittedName>
</protein>
<dbReference type="PROSITE" id="PS51519">
    <property type="entry name" value="RWP_RK"/>
    <property type="match status" value="1"/>
</dbReference>
<dbReference type="GO" id="GO:0003700">
    <property type="term" value="F:DNA-binding transcription factor activity"/>
    <property type="evidence" value="ECO:0007669"/>
    <property type="project" value="InterPro"/>
</dbReference>
<keyword evidence="3" id="KW-0175">Coiled coil</keyword>
<dbReference type="PANTHER" id="PTHR46373">
    <property type="entry name" value="PROTEIN RKD4"/>
    <property type="match status" value="1"/>
</dbReference>
<keyword evidence="5" id="KW-0804">Transcription</keyword>
<reference evidence="8" key="1">
    <citation type="journal article" date="2017" name="PLoS ONE">
        <title>Molecular evolutionary analysis of a gender-limited MID ortholog from the homothallic species Volvox africanus with male and monoecious spheroids.</title>
        <authorList>
            <person name="Yamamoto K."/>
            <person name="Kawai-Toyooka H."/>
            <person name="Hamaji T."/>
            <person name="Tsuchikane Y."/>
            <person name="Mori T."/>
            <person name="Takahashi F."/>
            <person name="Sekimoto H."/>
            <person name="Ferris P.J."/>
            <person name="Nozaki H."/>
        </authorList>
    </citation>
    <scope>NUCLEOTIDE SEQUENCE</scope>
    <source>
        <strain evidence="8">NIES-1859</strain>
    </source>
</reference>
<gene>
    <name evidence="8" type="primary">MID</name>
</gene>
<evidence type="ECO:0000256" key="1">
    <source>
        <dbReference type="ARBA" id="ARBA00004049"/>
    </source>
</evidence>
<evidence type="ECO:0000256" key="2">
    <source>
        <dbReference type="ARBA" id="ARBA00023015"/>
    </source>
</evidence>
<dbReference type="GO" id="GO:0003677">
    <property type="term" value="F:DNA binding"/>
    <property type="evidence" value="ECO:0007669"/>
    <property type="project" value="UniProtKB-KW"/>
</dbReference>
<dbReference type="InterPro" id="IPR044607">
    <property type="entry name" value="RKD-like"/>
</dbReference>
<feature type="domain" description="RWP-RK" evidence="7">
    <location>
        <begin position="96"/>
        <end position="165"/>
    </location>
</feature>
<keyword evidence="4" id="KW-0238">DNA-binding</keyword>
<evidence type="ECO:0000256" key="5">
    <source>
        <dbReference type="ARBA" id="ARBA00023163"/>
    </source>
</evidence>
<accession>A0A218PH05</accession>
<evidence type="ECO:0000256" key="4">
    <source>
        <dbReference type="ARBA" id="ARBA00023125"/>
    </source>
</evidence>
<reference evidence="9" key="2">
    <citation type="journal article" date="2018" name="Commun. Biol.">
        <title>Anisogamy evolved with a reduced sex-determining region in volvocine green algae.</title>
        <authorList>
            <person name="Hamaji T."/>
            <person name="Kawai-Toyooka H."/>
            <person name="Uchimura H."/>
            <person name="Suzuki M."/>
            <person name="Noguchi H."/>
            <person name="Minakuchi Y."/>
            <person name="Toyoda A."/>
            <person name="Fujiyama A."/>
            <person name="Miyagishima S."/>
            <person name="Umen J.G."/>
            <person name="Nozaki H."/>
        </authorList>
    </citation>
    <scope>NUCLEOTIDE SEQUENCE</scope>
    <source>
        <strain evidence="9">NIES-3983</strain>
    </source>
</reference>
<evidence type="ECO:0000256" key="6">
    <source>
        <dbReference type="ARBA" id="ARBA00023242"/>
    </source>
</evidence>
<evidence type="ECO:0000256" key="3">
    <source>
        <dbReference type="ARBA" id="ARBA00023054"/>
    </source>
</evidence>
<evidence type="ECO:0000313" key="8">
    <source>
        <dbReference type="EMBL" id="BAZ96195.1"/>
    </source>
</evidence>
<organism evidence="8">
    <name type="scientific">Yamagishiella unicocca</name>
    <dbReference type="NCBI Taxonomy" id="51707"/>
    <lineage>
        <taxon>Eukaryota</taxon>
        <taxon>Viridiplantae</taxon>
        <taxon>Chlorophyta</taxon>
        <taxon>core chlorophytes</taxon>
        <taxon>Chlorophyceae</taxon>
        <taxon>CS clade</taxon>
        <taxon>Chlamydomonadales</taxon>
        <taxon>Volvocaceae</taxon>
        <taxon>Yamagishiella</taxon>
    </lineage>
</organism>
<sequence>MITSVCKFDTVSCARCAVYKTYTFSDAFSGSITLELHQCEHTFHAHIQGSGPSIFLFEVSCELKNGRNTEWLKECIDAFLKQILSEGFQLQRRPDHRSPALPATHALPRKADLTNSDISSFFHLPIKEASRELGLSTTYLKRICRQLGIPRWPYRKVASLDFDVR</sequence>
<dbReference type="InterPro" id="IPR003035">
    <property type="entry name" value="RWP-RK_dom"/>
</dbReference>
<evidence type="ECO:0000259" key="7">
    <source>
        <dbReference type="PROSITE" id="PS51519"/>
    </source>
</evidence>
<comment type="function">
    <text evidence="1">Putative transcription factor.</text>
</comment>
<dbReference type="EMBL" id="LC274882">
    <property type="protein sequence ID" value="BAZ96195.1"/>
    <property type="molecule type" value="mRNA"/>
</dbReference>
<keyword evidence="6" id="KW-0539">Nucleus</keyword>
<keyword evidence="2" id="KW-0805">Transcription regulation</keyword>